<sequence>MKRMPIEPSFAAWRSAAREQLRQGIAPQTPFSPPQTVRQSGSPLRYDGEGLREPTRAGRNNRSPLQARRLHRRQPRNPPRLRLS</sequence>
<dbReference type="Proteomes" id="UP000325273">
    <property type="component" value="Unassembled WGS sequence"/>
</dbReference>
<keyword evidence="3" id="KW-1185">Reference proteome</keyword>
<evidence type="ECO:0000256" key="1">
    <source>
        <dbReference type="SAM" id="MobiDB-lite"/>
    </source>
</evidence>
<reference evidence="2 3" key="1">
    <citation type="submission" date="2019-08" db="EMBL/GenBank/DDBJ databases">
        <title>Paraburkholderia sp. DCY113.</title>
        <authorList>
            <person name="Kang J."/>
        </authorList>
    </citation>
    <scope>NUCLEOTIDE SEQUENCE [LARGE SCALE GENOMIC DNA]</scope>
    <source>
        <strain evidence="2 3">DCY113</strain>
    </source>
</reference>
<feature type="region of interest" description="Disordered" evidence="1">
    <location>
        <begin position="22"/>
        <end position="84"/>
    </location>
</feature>
<evidence type="ECO:0000313" key="2">
    <source>
        <dbReference type="EMBL" id="KAA0997345.1"/>
    </source>
</evidence>
<accession>A0A5B0G3Y2</accession>
<name>A0A5B0G3Y2_9BURK</name>
<proteinExistence type="predicted"/>
<dbReference type="AlphaFoldDB" id="A0A5B0G3Y2"/>
<comment type="caution">
    <text evidence="2">The sequence shown here is derived from an EMBL/GenBank/DDBJ whole genome shotgun (WGS) entry which is preliminary data.</text>
</comment>
<organism evidence="2 3">
    <name type="scientific">Paraburkholderia panacisoli</name>
    <dbReference type="NCBI Taxonomy" id="2603818"/>
    <lineage>
        <taxon>Bacteria</taxon>
        <taxon>Pseudomonadati</taxon>
        <taxon>Pseudomonadota</taxon>
        <taxon>Betaproteobacteria</taxon>
        <taxon>Burkholderiales</taxon>
        <taxon>Burkholderiaceae</taxon>
        <taxon>Paraburkholderia</taxon>
    </lineage>
</organism>
<protein>
    <submittedName>
        <fullName evidence="2">Uncharacterized protein</fullName>
    </submittedName>
</protein>
<gene>
    <name evidence="2" type="ORF">FVF58_49825</name>
</gene>
<evidence type="ECO:0000313" key="3">
    <source>
        <dbReference type="Proteomes" id="UP000325273"/>
    </source>
</evidence>
<dbReference type="EMBL" id="VTUZ01000093">
    <property type="protein sequence ID" value="KAA0997345.1"/>
    <property type="molecule type" value="Genomic_DNA"/>
</dbReference>
<feature type="compositionally biased region" description="Basic and acidic residues" evidence="1">
    <location>
        <begin position="46"/>
        <end position="56"/>
    </location>
</feature>